<dbReference type="InterPro" id="IPR002698">
    <property type="entry name" value="FTHF_cligase"/>
</dbReference>
<comment type="cofactor">
    <cofactor evidence="4">
        <name>Mg(2+)</name>
        <dbReference type="ChEBI" id="CHEBI:18420"/>
    </cofactor>
</comment>
<dbReference type="PANTHER" id="PTHR23407">
    <property type="entry name" value="ATPASE INHIBITOR/5-FORMYLTETRAHYDROFOLATE CYCLO-LIGASE"/>
    <property type="match status" value="1"/>
</dbReference>
<keyword evidence="4" id="KW-0460">Magnesium</keyword>
<keyword evidence="2 4" id="KW-0547">Nucleotide-binding</keyword>
<evidence type="ECO:0000256" key="2">
    <source>
        <dbReference type="ARBA" id="ARBA00022741"/>
    </source>
</evidence>
<dbReference type="GO" id="GO:0030272">
    <property type="term" value="F:5-formyltetrahydrofolate cyclo-ligase activity"/>
    <property type="evidence" value="ECO:0007669"/>
    <property type="project" value="UniProtKB-EC"/>
</dbReference>
<reference evidence="5 6" key="1">
    <citation type="submission" date="2023-11" db="EMBL/GenBank/DDBJ databases">
        <title>First isolation, identification, and characterization of non-pathogenic Epilithonimonas ginsengisoli isolated from diseased farmed rainbow trout (Oncorhynchus mykiss) in Chile.</title>
        <authorList>
            <person name="Miranda C.D."/>
            <person name="Irgang R."/>
            <person name="Concha C."/>
            <person name="Rojas R."/>
            <person name="Avendano R."/>
        </authorList>
    </citation>
    <scope>NUCLEOTIDE SEQUENCE [LARGE SCALE GENOMIC DNA]</scope>
    <source>
        <strain evidence="5 6">FP99</strain>
    </source>
</reference>
<protein>
    <recommendedName>
        <fullName evidence="4">5-formyltetrahydrofolate cyclo-ligase</fullName>
        <ecNumber evidence="4">6.3.3.2</ecNumber>
    </recommendedName>
</protein>
<dbReference type="EMBL" id="JAMXLT020000001">
    <property type="protein sequence ID" value="MDW8547377.1"/>
    <property type="molecule type" value="Genomic_DNA"/>
</dbReference>
<comment type="catalytic activity">
    <reaction evidence="4">
        <text>(6S)-5-formyl-5,6,7,8-tetrahydrofolate + ATP = (6R)-5,10-methenyltetrahydrofolate + ADP + phosphate</text>
        <dbReference type="Rhea" id="RHEA:10488"/>
        <dbReference type="ChEBI" id="CHEBI:30616"/>
        <dbReference type="ChEBI" id="CHEBI:43474"/>
        <dbReference type="ChEBI" id="CHEBI:57455"/>
        <dbReference type="ChEBI" id="CHEBI:57457"/>
        <dbReference type="ChEBI" id="CHEBI:456216"/>
        <dbReference type="EC" id="6.3.3.2"/>
    </reaction>
</comment>
<evidence type="ECO:0000256" key="3">
    <source>
        <dbReference type="ARBA" id="ARBA00022840"/>
    </source>
</evidence>
<sequence length="209" mass="24524">MNFLLELDYLINCIKSYKIKMNLSLTKNELRTLYKAKRMALSQDEVNFLSKKLLENFILQFNPIENQNVNIFLSIEKFNEVNTQIFIDYFFDSRMRVFVPKIQGEKIISVEIFPDSKFEINSWGIIEPISNIASNVELDYVLTPLLYCDKFGDRVGYGKGFYDQFFNAYSNIKNKIGLNFFPPNEIIADVYERDVQLDGLITPIEILKF</sequence>
<evidence type="ECO:0000313" key="5">
    <source>
        <dbReference type="EMBL" id="MDW8547377.1"/>
    </source>
</evidence>
<dbReference type="Pfam" id="PF01812">
    <property type="entry name" value="5-FTHF_cyc-lig"/>
    <property type="match status" value="1"/>
</dbReference>
<keyword evidence="5" id="KW-0436">Ligase</keyword>
<name>A0ABU4JCJ1_9FLAO</name>
<dbReference type="NCBIfam" id="TIGR02727">
    <property type="entry name" value="MTHFS_bact"/>
    <property type="match status" value="1"/>
</dbReference>
<dbReference type="InterPro" id="IPR024185">
    <property type="entry name" value="FTHF_cligase-like_sf"/>
</dbReference>
<organism evidence="5 6">
    <name type="scientific">Epilithonimonas ginsengisoli</name>
    <dbReference type="NCBI Taxonomy" id="1245592"/>
    <lineage>
        <taxon>Bacteria</taxon>
        <taxon>Pseudomonadati</taxon>
        <taxon>Bacteroidota</taxon>
        <taxon>Flavobacteriia</taxon>
        <taxon>Flavobacteriales</taxon>
        <taxon>Weeksellaceae</taxon>
        <taxon>Chryseobacterium group</taxon>
        <taxon>Epilithonimonas</taxon>
    </lineage>
</organism>
<accession>A0ABU4JCJ1</accession>
<keyword evidence="4" id="KW-0479">Metal-binding</keyword>
<dbReference type="Proteomes" id="UP001204439">
    <property type="component" value="Unassembled WGS sequence"/>
</dbReference>
<dbReference type="PIRSF" id="PIRSF006806">
    <property type="entry name" value="FTHF_cligase"/>
    <property type="match status" value="1"/>
</dbReference>
<comment type="similarity">
    <text evidence="1 4">Belongs to the 5-formyltetrahydrofolate cyclo-ligase family.</text>
</comment>
<comment type="caution">
    <text evidence="5">The sequence shown here is derived from an EMBL/GenBank/DDBJ whole genome shotgun (WGS) entry which is preliminary data.</text>
</comment>
<dbReference type="SUPFAM" id="SSF100950">
    <property type="entry name" value="NagB/RpiA/CoA transferase-like"/>
    <property type="match status" value="1"/>
</dbReference>
<evidence type="ECO:0000256" key="4">
    <source>
        <dbReference type="RuleBase" id="RU361279"/>
    </source>
</evidence>
<keyword evidence="6" id="KW-1185">Reference proteome</keyword>
<dbReference type="RefSeq" id="WP_317040364.1">
    <property type="nucleotide sequence ID" value="NZ_JAMXLT020000001.1"/>
</dbReference>
<keyword evidence="3 4" id="KW-0067">ATP-binding</keyword>
<dbReference type="PANTHER" id="PTHR23407:SF1">
    <property type="entry name" value="5-FORMYLTETRAHYDROFOLATE CYCLO-LIGASE"/>
    <property type="match status" value="1"/>
</dbReference>
<proteinExistence type="inferred from homology"/>
<dbReference type="Gene3D" id="3.40.50.10420">
    <property type="entry name" value="NagB/RpiA/CoA transferase-like"/>
    <property type="match status" value="1"/>
</dbReference>
<evidence type="ECO:0000256" key="1">
    <source>
        <dbReference type="ARBA" id="ARBA00010638"/>
    </source>
</evidence>
<dbReference type="InterPro" id="IPR037171">
    <property type="entry name" value="NagB/RpiA_transferase-like"/>
</dbReference>
<dbReference type="EC" id="6.3.3.2" evidence="4"/>
<evidence type="ECO:0000313" key="6">
    <source>
        <dbReference type="Proteomes" id="UP001204439"/>
    </source>
</evidence>
<gene>
    <name evidence="5" type="ORF">NG800_000550</name>
</gene>